<comment type="catalytic activity">
    <reaction evidence="1 10">
        <text>Transfers a segment of a (1-&gt;4)-alpha-D-glucan to a new position in an acceptor, which may be glucose or a (1-&gt;4)-alpha-D-glucan.</text>
        <dbReference type="EC" id="2.4.1.25"/>
    </reaction>
</comment>
<keyword evidence="5 10" id="KW-0328">Glycosyltransferase</keyword>
<evidence type="ECO:0000256" key="4">
    <source>
        <dbReference type="ARBA" id="ARBA00020295"/>
    </source>
</evidence>
<dbReference type="PANTHER" id="PTHR32438:SF5">
    <property type="entry name" value="4-ALPHA-GLUCANOTRANSFERASE DPE1, CHLOROPLASTIC_AMYLOPLASTIC"/>
    <property type="match status" value="1"/>
</dbReference>
<comment type="similarity">
    <text evidence="2 10">Belongs to the disproportionating enzyme family.</text>
</comment>
<evidence type="ECO:0000256" key="9">
    <source>
        <dbReference type="ARBA" id="ARBA00031501"/>
    </source>
</evidence>
<keyword evidence="7 10" id="KW-0119">Carbohydrate metabolism</keyword>
<evidence type="ECO:0000256" key="2">
    <source>
        <dbReference type="ARBA" id="ARBA00005684"/>
    </source>
</evidence>
<dbReference type="PANTHER" id="PTHR32438">
    <property type="entry name" value="4-ALPHA-GLUCANOTRANSFERASE DPE1, CHLOROPLASTIC/AMYLOPLASTIC"/>
    <property type="match status" value="1"/>
</dbReference>
<dbReference type="Proteomes" id="UP000231259">
    <property type="component" value="Unassembled WGS sequence"/>
</dbReference>
<dbReference type="EC" id="2.4.1.25" evidence="3 10"/>
<evidence type="ECO:0000313" key="12">
    <source>
        <dbReference type="Proteomes" id="UP000231259"/>
    </source>
</evidence>
<evidence type="ECO:0000256" key="6">
    <source>
        <dbReference type="ARBA" id="ARBA00022679"/>
    </source>
</evidence>
<proteinExistence type="inferred from homology"/>
<evidence type="ECO:0000256" key="5">
    <source>
        <dbReference type="ARBA" id="ARBA00022676"/>
    </source>
</evidence>
<evidence type="ECO:0000256" key="7">
    <source>
        <dbReference type="ARBA" id="ARBA00023277"/>
    </source>
</evidence>
<dbReference type="SUPFAM" id="SSF51445">
    <property type="entry name" value="(Trans)glycosidases"/>
    <property type="match status" value="1"/>
</dbReference>
<dbReference type="AlphaFoldDB" id="A0A2G8QWE9"/>
<keyword evidence="6 10" id="KW-0808">Transferase</keyword>
<gene>
    <name evidence="11" type="ORF">P775_26970</name>
</gene>
<accession>A0A2G8QWE9</accession>
<feature type="non-terminal residue" evidence="11">
    <location>
        <position position="1"/>
    </location>
</feature>
<dbReference type="Gene3D" id="3.20.20.80">
    <property type="entry name" value="Glycosidases"/>
    <property type="match status" value="1"/>
</dbReference>
<organism evidence="11 12">
    <name type="scientific">Puniceibacterium antarcticum</name>
    <dbReference type="NCBI Taxonomy" id="1206336"/>
    <lineage>
        <taxon>Bacteria</taxon>
        <taxon>Pseudomonadati</taxon>
        <taxon>Pseudomonadota</taxon>
        <taxon>Alphaproteobacteria</taxon>
        <taxon>Rhodobacterales</taxon>
        <taxon>Paracoccaceae</taxon>
        <taxon>Puniceibacterium</taxon>
    </lineage>
</organism>
<dbReference type="RefSeq" id="WP_099913656.1">
    <property type="nucleotide sequence ID" value="NZ_AWWI01000182.1"/>
</dbReference>
<evidence type="ECO:0000256" key="10">
    <source>
        <dbReference type="RuleBase" id="RU361207"/>
    </source>
</evidence>
<dbReference type="Pfam" id="PF02446">
    <property type="entry name" value="Glyco_hydro_77"/>
    <property type="match status" value="1"/>
</dbReference>
<dbReference type="InterPro" id="IPR003385">
    <property type="entry name" value="Glyco_hydro_77"/>
</dbReference>
<dbReference type="NCBIfam" id="TIGR00217">
    <property type="entry name" value="malQ"/>
    <property type="match status" value="1"/>
</dbReference>
<comment type="caution">
    <text evidence="11">The sequence shown here is derived from an EMBL/GenBank/DDBJ whole genome shotgun (WGS) entry which is preliminary data.</text>
</comment>
<dbReference type="InterPro" id="IPR017853">
    <property type="entry name" value="GH"/>
</dbReference>
<sequence length="528" mass="57062">TTLLVAPARLPLPPRLWGLIVPLAGLRPAARGGIGDYADLGQMAVGLGAHGAAFLGINPVHAGFATDPAGFSPYTPSHRRRLSTLHLSVPQTAQPGAPLIDYATDIPTRMAALEDAYATFTQSVDHSQFDAYLIREAAPLQTFATHQALSDIHGAHWNRWPVALQDPASDAVRQAARDLAPRIRFHAWLQWLAEDQLGQAARAAREAGMALGLYLDLAVGTHPHGAETWEDRASFAFGATLGAPPDAFAKDGQNWNLAPFSPQALIDGQFAALAQTLRRQFRVAGMLRIDHILGFDRAFWVPDGAPGAYVQMPLDAMLAVLRIEATRAGAVVVGEDLGNTPEGLQKALARSGILGCRLTLFEQTGRKTPRFRSPRAYPQASIASFSTHDLPTWDGWRQGHDITLRHDLDMIDPKVAASARIRRHAEVAALDRATATDTATDTATGTTTNTDAERAADVSKMHNHLGCSDSRVAALQIENILRIVEQPNLPGTTIAYPNWRQRLPAGADELLKDPRLAEAAAVMKRHGR</sequence>
<reference evidence="11 12" key="1">
    <citation type="submission" date="2013-09" db="EMBL/GenBank/DDBJ databases">
        <title>Genome sequencing of Phaeobacter antarcticus sp. nov. SM1211.</title>
        <authorList>
            <person name="Zhang X.-Y."/>
            <person name="Liu C."/>
            <person name="Chen X.-L."/>
            <person name="Xie B.-B."/>
            <person name="Qin Q.-L."/>
            <person name="Rong J.-C."/>
            <person name="Zhang Y.-Z."/>
        </authorList>
    </citation>
    <scope>NUCLEOTIDE SEQUENCE [LARGE SCALE GENOMIC DNA]</scope>
    <source>
        <strain evidence="11 12">SM1211</strain>
    </source>
</reference>
<dbReference type="EMBL" id="AWWI01000182">
    <property type="protein sequence ID" value="PIL13606.1"/>
    <property type="molecule type" value="Genomic_DNA"/>
</dbReference>
<protein>
    <recommendedName>
        <fullName evidence="4 10">4-alpha-glucanotransferase</fullName>
        <ecNumber evidence="3 10">2.4.1.25</ecNumber>
    </recommendedName>
    <alternativeName>
        <fullName evidence="8 10">Amylomaltase</fullName>
    </alternativeName>
    <alternativeName>
        <fullName evidence="9 10">Disproportionating enzyme</fullName>
    </alternativeName>
</protein>
<name>A0A2G8QWE9_9RHOB</name>
<dbReference type="GO" id="GO:0005975">
    <property type="term" value="P:carbohydrate metabolic process"/>
    <property type="evidence" value="ECO:0007669"/>
    <property type="project" value="InterPro"/>
</dbReference>
<evidence type="ECO:0000256" key="8">
    <source>
        <dbReference type="ARBA" id="ARBA00031423"/>
    </source>
</evidence>
<keyword evidence="12" id="KW-1185">Reference proteome</keyword>
<evidence type="ECO:0000256" key="1">
    <source>
        <dbReference type="ARBA" id="ARBA00000439"/>
    </source>
</evidence>
<dbReference type="OrthoDB" id="9763489at2"/>
<evidence type="ECO:0000256" key="3">
    <source>
        <dbReference type="ARBA" id="ARBA00012560"/>
    </source>
</evidence>
<evidence type="ECO:0000313" key="11">
    <source>
        <dbReference type="EMBL" id="PIL13606.1"/>
    </source>
</evidence>
<dbReference type="GO" id="GO:0004134">
    <property type="term" value="F:4-alpha-glucanotransferase activity"/>
    <property type="evidence" value="ECO:0007669"/>
    <property type="project" value="UniProtKB-EC"/>
</dbReference>